<name>A0A9J6GMQ7_HAELO</name>
<keyword evidence="2" id="KW-1185">Reference proteome</keyword>
<comment type="caution">
    <text evidence="1">The sequence shown here is derived from an EMBL/GenBank/DDBJ whole genome shotgun (WGS) entry which is preliminary data.</text>
</comment>
<sequence>MEDKKLRSRLLRGKDLSISKAIDFCKAAQLAANQNNVWDNEQTAKACIVEKRARSESQKTPPQRCSYCNMFHHAGRVQHRKTHAQAAVSRIIVTFFCTAKKMNEVDVEAQKKCEDYAQDFQIVAIPNQWCSQKSGSPLEN</sequence>
<accession>A0A9J6GMQ7</accession>
<evidence type="ECO:0000313" key="2">
    <source>
        <dbReference type="Proteomes" id="UP000821853"/>
    </source>
</evidence>
<dbReference type="OrthoDB" id="6513643at2759"/>
<protein>
    <submittedName>
        <fullName evidence="1">Uncharacterized protein</fullName>
    </submittedName>
</protein>
<dbReference type="EMBL" id="JABSTR010000007">
    <property type="protein sequence ID" value="KAH9375823.1"/>
    <property type="molecule type" value="Genomic_DNA"/>
</dbReference>
<dbReference type="AlphaFoldDB" id="A0A9J6GMQ7"/>
<evidence type="ECO:0000313" key="1">
    <source>
        <dbReference type="EMBL" id="KAH9375823.1"/>
    </source>
</evidence>
<proteinExistence type="predicted"/>
<dbReference type="VEuPathDB" id="VectorBase:HLOH_046799"/>
<organism evidence="1 2">
    <name type="scientific">Haemaphysalis longicornis</name>
    <name type="common">Bush tick</name>
    <dbReference type="NCBI Taxonomy" id="44386"/>
    <lineage>
        <taxon>Eukaryota</taxon>
        <taxon>Metazoa</taxon>
        <taxon>Ecdysozoa</taxon>
        <taxon>Arthropoda</taxon>
        <taxon>Chelicerata</taxon>
        <taxon>Arachnida</taxon>
        <taxon>Acari</taxon>
        <taxon>Parasitiformes</taxon>
        <taxon>Ixodida</taxon>
        <taxon>Ixodoidea</taxon>
        <taxon>Ixodidae</taxon>
        <taxon>Haemaphysalinae</taxon>
        <taxon>Haemaphysalis</taxon>
    </lineage>
</organism>
<reference evidence="1 2" key="1">
    <citation type="journal article" date="2020" name="Cell">
        <title>Large-Scale Comparative Analyses of Tick Genomes Elucidate Their Genetic Diversity and Vector Capacities.</title>
        <authorList>
            <consortium name="Tick Genome and Microbiome Consortium (TIGMIC)"/>
            <person name="Jia N."/>
            <person name="Wang J."/>
            <person name="Shi W."/>
            <person name="Du L."/>
            <person name="Sun Y."/>
            <person name="Zhan W."/>
            <person name="Jiang J.F."/>
            <person name="Wang Q."/>
            <person name="Zhang B."/>
            <person name="Ji P."/>
            <person name="Bell-Sakyi L."/>
            <person name="Cui X.M."/>
            <person name="Yuan T.T."/>
            <person name="Jiang B.G."/>
            <person name="Yang W.F."/>
            <person name="Lam T.T."/>
            <person name="Chang Q.C."/>
            <person name="Ding S.J."/>
            <person name="Wang X.J."/>
            <person name="Zhu J.G."/>
            <person name="Ruan X.D."/>
            <person name="Zhao L."/>
            <person name="Wei J.T."/>
            <person name="Ye R.Z."/>
            <person name="Que T.C."/>
            <person name="Du C.H."/>
            <person name="Zhou Y.H."/>
            <person name="Cheng J.X."/>
            <person name="Dai P.F."/>
            <person name="Guo W.B."/>
            <person name="Han X.H."/>
            <person name="Huang E.J."/>
            <person name="Li L.F."/>
            <person name="Wei W."/>
            <person name="Gao Y.C."/>
            <person name="Liu J.Z."/>
            <person name="Shao H.Z."/>
            <person name="Wang X."/>
            <person name="Wang C.C."/>
            <person name="Yang T.C."/>
            <person name="Huo Q.B."/>
            <person name="Li W."/>
            <person name="Chen H.Y."/>
            <person name="Chen S.E."/>
            <person name="Zhou L.G."/>
            <person name="Ni X.B."/>
            <person name="Tian J.H."/>
            <person name="Sheng Y."/>
            <person name="Liu T."/>
            <person name="Pan Y.S."/>
            <person name="Xia L.Y."/>
            <person name="Li J."/>
            <person name="Zhao F."/>
            <person name="Cao W.C."/>
        </authorList>
    </citation>
    <scope>NUCLEOTIDE SEQUENCE [LARGE SCALE GENOMIC DNA]</scope>
    <source>
        <strain evidence="1">HaeL-2018</strain>
    </source>
</reference>
<gene>
    <name evidence="1" type="ORF">HPB48_009901</name>
</gene>
<dbReference type="Proteomes" id="UP000821853">
    <property type="component" value="Chromosome 5"/>
</dbReference>